<dbReference type="Gene3D" id="1.25.40.10">
    <property type="entry name" value="Tetratricopeptide repeat domain"/>
    <property type="match status" value="1"/>
</dbReference>
<evidence type="ECO:0000313" key="2">
    <source>
        <dbReference type="Proteomes" id="UP000199531"/>
    </source>
</evidence>
<dbReference type="InterPro" id="IPR011990">
    <property type="entry name" value="TPR-like_helical_dom_sf"/>
</dbReference>
<dbReference type="RefSeq" id="WP_091816170.1">
    <property type="nucleotide sequence ID" value="NZ_FOCW01000002.1"/>
</dbReference>
<evidence type="ECO:0000313" key="1">
    <source>
        <dbReference type="EMBL" id="SEN48581.1"/>
    </source>
</evidence>
<accession>A0A1H8GWR7</accession>
<protein>
    <submittedName>
        <fullName evidence="1">Uncharacterized conserved protein, DUF924 family</fullName>
    </submittedName>
</protein>
<dbReference type="EMBL" id="FOCW01000002">
    <property type="protein sequence ID" value="SEN48581.1"/>
    <property type="molecule type" value="Genomic_DNA"/>
</dbReference>
<name>A0A1H8GWR7_9BURK</name>
<reference evidence="1 2" key="1">
    <citation type="submission" date="2016-10" db="EMBL/GenBank/DDBJ databases">
        <authorList>
            <person name="de Groot N.N."/>
        </authorList>
    </citation>
    <scope>NUCLEOTIDE SEQUENCE [LARGE SCALE GENOMIC DNA]</scope>
    <source>
        <strain evidence="1 2">DSM 15123</strain>
    </source>
</reference>
<organism evidence="1 2">
    <name type="scientific">Brachymonas denitrificans DSM 15123</name>
    <dbReference type="NCBI Taxonomy" id="1121117"/>
    <lineage>
        <taxon>Bacteria</taxon>
        <taxon>Pseudomonadati</taxon>
        <taxon>Pseudomonadota</taxon>
        <taxon>Betaproteobacteria</taxon>
        <taxon>Burkholderiales</taxon>
        <taxon>Comamonadaceae</taxon>
        <taxon>Brachymonas</taxon>
    </lineage>
</organism>
<dbReference type="OrthoDB" id="7593450at2"/>
<proteinExistence type="predicted"/>
<dbReference type="Proteomes" id="UP000199531">
    <property type="component" value="Unassembled WGS sequence"/>
</dbReference>
<dbReference type="Pfam" id="PF06041">
    <property type="entry name" value="DUF924"/>
    <property type="match status" value="1"/>
</dbReference>
<dbReference type="SUPFAM" id="SSF48452">
    <property type="entry name" value="TPR-like"/>
    <property type="match status" value="1"/>
</dbReference>
<gene>
    <name evidence="1" type="ORF">SAMN02745977_01361</name>
</gene>
<dbReference type="AlphaFoldDB" id="A0A1H8GWR7"/>
<dbReference type="InterPro" id="IPR010323">
    <property type="entry name" value="DUF924"/>
</dbReference>
<sequence>MICPADVIDFWFRETAPRQWWTKDEGFDATVRERFAALHAAAAQGELFAWRTTAEGRLAEIIVLDQFSRNLHRDDAGAFAQDAMALVLAQEAVAQGVDQQLPVMQRHFLYMPYMHSESALIQVEAEKLFRELGLEETYAIALRHKEIVDRFGRYPHRNAMLGRMSTAEEIDFLRQPGSSF</sequence>
<keyword evidence="2" id="KW-1185">Reference proteome</keyword>
<dbReference type="Gene3D" id="1.20.58.320">
    <property type="entry name" value="TPR-like"/>
    <property type="match status" value="1"/>
</dbReference>